<evidence type="ECO:0000313" key="2">
    <source>
        <dbReference type="RefSeq" id="XP_051860189.1"/>
    </source>
</evidence>
<dbReference type="Gene3D" id="3.80.10.10">
    <property type="entry name" value="Ribonuclease Inhibitor"/>
    <property type="match status" value="1"/>
</dbReference>
<sequence length="380" mass="44884">MNLGAINFDCWLTIIKYLNLNDQLALYEATHGVLNGINLSLVYGWKKQHCFRLDGISIKLFEQMPEVLDIFLSSISATIQELQLKFASVEFLQQWEKYTFSNIETLECIFDDRRCHKPSTDEEIHLLTKLFPRLRCVKLGAAMRQSSRHLRHADWGTWEQGRRGNNCPKGIARWQLLEELTLSYHFRLPFFNDGIVSLPNLQSITFYQNELENDLDEMLKERWKDVHKMILNDCIDKYSWEKLRKLTSLHHLTIVHDEFFTRGIINKVVEKMNQLEQLDLVDFENWYSDDGLWQLVGYCPLLKILNISGMDLKPSFFNVNRSLMEKAMKKHCQTLTLYCGKRDSEIEELFRQHFNHPEVTLSFEPVNVELLNSNMVKIHF</sequence>
<dbReference type="OrthoDB" id="7850481at2759"/>
<evidence type="ECO:0000313" key="1">
    <source>
        <dbReference type="Proteomes" id="UP000515160"/>
    </source>
</evidence>
<accession>A0A9C6WEM0</accession>
<gene>
    <name evidence="2" type="primary">LOC117568289</name>
</gene>
<dbReference type="InterPro" id="IPR032675">
    <property type="entry name" value="LRR_dom_sf"/>
</dbReference>
<dbReference type="GeneID" id="117568289"/>
<dbReference type="SUPFAM" id="SSF52047">
    <property type="entry name" value="RNI-like"/>
    <property type="match status" value="1"/>
</dbReference>
<organism evidence="1 2">
    <name type="scientific">Drosophila albomicans</name>
    <name type="common">Fruit fly</name>
    <dbReference type="NCBI Taxonomy" id="7291"/>
    <lineage>
        <taxon>Eukaryota</taxon>
        <taxon>Metazoa</taxon>
        <taxon>Ecdysozoa</taxon>
        <taxon>Arthropoda</taxon>
        <taxon>Hexapoda</taxon>
        <taxon>Insecta</taxon>
        <taxon>Pterygota</taxon>
        <taxon>Neoptera</taxon>
        <taxon>Endopterygota</taxon>
        <taxon>Diptera</taxon>
        <taxon>Brachycera</taxon>
        <taxon>Muscomorpha</taxon>
        <taxon>Ephydroidea</taxon>
        <taxon>Drosophilidae</taxon>
        <taxon>Drosophila</taxon>
    </lineage>
</organism>
<dbReference type="RefSeq" id="XP_051860189.1">
    <property type="nucleotide sequence ID" value="XM_052004229.1"/>
</dbReference>
<name>A0A9C6WEM0_DROAB</name>
<keyword evidence="1" id="KW-1185">Reference proteome</keyword>
<dbReference type="Proteomes" id="UP000515160">
    <property type="component" value="Chromosome 3"/>
</dbReference>
<protein>
    <submittedName>
        <fullName evidence="2">Uncharacterized protein LOC117568289</fullName>
    </submittedName>
</protein>
<proteinExistence type="predicted"/>
<reference evidence="2" key="1">
    <citation type="submission" date="2025-08" db="UniProtKB">
        <authorList>
            <consortium name="RefSeq"/>
        </authorList>
    </citation>
    <scope>IDENTIFICATION</scope>
    <source>
        <strain evidence="2">15112-1751.03</strain>
        <tissue evidence="2">Whole Adult</tissue>
    </source>
</reference>
<dbReference type="AlphaFoldDB" id="A0A9C6WEM0"/>